<evidence type="ECO:0000256" key="1">
    <source>
        <dbReference type="SAM" id="SignalP"/>
    </source>
</evidence>
<dbReference type="AlphaFoldDB" id="A0A444J2M8"/>
<gene>
    <name evidence="2" type="ORF">H206_01030</name>
</gene>
<evidence type="ECO:0000313" key="3">
    <source>
        <dbReference type="Proteomes" id="UP000287853"/>
    </source>
</evidence>
<feature type="signal peptide" evidence="1">
    <location>
        <begin position="1"/>
        <end position="29"/>
    </location>
</feature>
<protein>
    <submittedName>
        <fullName evidence="2">Uncharacterized protein</fullName>
    </submittedName>
</protein>
<keyword evidence="1" id="KW-0732">Signal</keyword>
<dbReference type="Proteomes" id="UP000287853">
    <property type="component" value="Unassembled WGS sequence"/>
</dbReference>
<keyword evidence="3" id="KW-1185">Reference proteome</keyword>
<organism evidence="2 3">
    <name type="scientific">Candidatus Electrothrix aarhusensis</name>
    <dbReference type="NCBI Taxonomy" id="1859131"/>
    <lineage>
        <taxon>Bacteria</taxon>
        <taxon>Pseudomonadati</taxon>
        <taxon>Thermodesulfobacteriota</taxon>
        <taxon>Desulfobulbia</taxon>
        <taxon>Desulfobulbales</taxon>
        <taxon>Desulfobulbaceae</taxon>
        <taxon>Candidatus Electrothrix</taxon>
    </lineage>
</organism>
<name>A0A444J2M8_9BACT</name>
<comment type="caution">
    <text evidence="2">The sequence shown here is derived from an EMBL/GenBank/DDBJ whole genome shotgun (WGS) entry which is preliminary data.</text>
</comment>
<proteinExistence type="predicted"/>
<sequence>MKVRCALFSGRMTGLAVFLLVIFPFTAQAGVQKTIVIDGQYGEWDLDKDCSTPMRSDQKGTREVSPNVYLRYDNITNTVFVLVLQKDSIQRDGKSKPVVNIYTLGQNMPVTSGDSNSSEKPSNFSWVMDGSNRVGWEGAFQLSPGAYDCDTGNTYSSKSQKRKRASEVKVLDTDGLFLKCDK</sequence>
<dbReference type="EMBL" id="MTKO01000034">
    <property type="protein sequence ID" value="RWX47411.1"/>
    <property type="molecule type" value="Genomic_DNA"/>
</dbReference>
<evidence type="ECO:0000313" key="2">
    <source>
        <dbReference type="EMBL" id="RWX47411.1"/>
    </source>
</evidence>
<reference evidence="2 3" key="1">
    <citation type="submission" date="2017-01" db="EMBL/GenBank/DDBJ databases">
        <title>The cable genome- insights into the physiology and evolution of filamentous bacteria capable of sulfide oxidation via long distance electron transfer.</title>
        <authorList>
            <person name="Schreiber L."/>
            <person name="Bjerg J.T."/>
            <person name="Boggild A."/>
            <person name="Van De Vossenberg J."/>
            <person name="Meysman F."/>
            <person name="Nielsen L.P."/>
            <person name="Schramm A."/>
            <person name="Kjeldsen K.U."/>
        </authorList>
    </citation>
    <scope>NUCLEOTIDE SEQUENCE [LARGE SCALE GENOMIC DNA]</scope>
    <source>
        <strain evidence="2">MCF</strain>
    </source>
</reference>
<accession>A0A444J2M8</accession>
<feature type="chain" id="PRO_5019556566" evidence="1">
    <location>
        <begin position="30"/>
        <end position="182"/>
    </location>
</feature>